<name>A0A4R8LXT9_9BURK</name>
<accession>A0A4R8LXT9</accession>
<dbReference type="PANTHER" id="PTHR48084">
    <property type="entry name" value="2-OXOGLUTARATE OXIDOREDUCTASE SUBUNIT KORB-RELATED"/>
    <property type="match status" value="1"/>
</dbReference>
<dbReference type="EMBL" id="SORE01000006">
    <property type="protein sequence ID" value="TDY51992.1"/>
    <property type="molecule type" value="Genomic_DNA"/>
</dbReference>
<dbReference type="GO" id="GO:0016625">
    <property type="term" value="F:oxidoreductase activity, acting on the aldehyde or oxo group of donors, iron-sulfur protein as acceptor"/>
    <property type="evidence" value="ECO:0007669"/>
    <property type="project" value="UniProtKB-ARBA"/>
</dbReference>
<dbReference type="SUPFAM" id="SSF52518">
    <property type="entry name" value="Thiamin diphosphate-binding fold (THDP-binding)"/>
    <property type="match status" value="2"/>
</dbReference>
<gene>
    <name evidence="3" type="ORF">BX592_106289</name>
</gene>
<organism evidence="3 4">
    <name type="scientific">Paraburkholderia rhizosphaerae</name>
    <dbReference type="NCBI Taxonomy" id="480658"/>
    <lineage>
        <taxon>Bacteria</taxon>
        <taxon>Pseudomonadati</taxon>
        <taxon>Pseudomonadota</taxon>
        <taxon>Betaproteobacteria</taxon>
        <taxon>Burkholderiales</taxon>
        <taxon>Burkholderiaceae</taxon>
        <taxon>Paraburkholderia</taxon>
    </lineage>
</organism>
<dbReference type="InterPro" id="IPR002880">
    <property type="entry name" value="Pyrv_Fd/Flavodoxin_OxRdtase_N"/>
</dbReference>
<dbReference type="NCBIfam" id="NF009589">
    <property type="entry name" value="PRK13030.1"/>
    <property type="match status" value="1"/>
</dbReference>
<sequence length="1205" mass="130886">MNAPLDAGQRASLEAALSSVTLDDKYTLERGRAYMSGIQALVRLPMLQQERDKAAGLNTAGFISGYRGSPLGGLDLSLWKAKKHLAAHQVVFQPGVNEDLAATAVWGTQQVNLYPSAKYDGVFSMWYGKGPGVDRSADVLKHGNSAGSSRHGGVLVLAGDDHAAKSSTLAHQSEHIFKACGLPVLFPSNVQEYLDFGLHGWAMSRYSGLWVAMKCVTDVVESSASVDIDPHRTQIILPTDFAMPEGGLNIRWPDPPLVQEARLLDYKWYAALAYVRANRLDRVEIDSPHARFGIITGGKAYLDVRQALCDLGLDDDTCSRIGIRLYKVGCVWPLEAQGAQAFARGLEEILVVEEKRQILEYAIKEELYNWPDAQRPRVFGKFDEKDGAGGEWSVPMGNWLLPAHYELSPAIIAKAIATRLDKFDLPSDVRARIAARMAVIDAKEKALARPRVEAERKPWFCSGCPHNTSTNVPEGSRAMAGIGCHYMTVWMDRSTSTFSQMGGEGVAWIGQAPFTNDKHVFANLGDGTYFHSGLIAIRAAIASKANITYKILYNDAVAMTGGQPVDGTLTVPQITHQLAAEGAKKIVIVTDEPDKYTANVGLAPGISVHHRDLLDDVQRELREIEGTTILIYDQTCATEKRRRRKRGAYPDPARRVVINEAVCEGCGDCSVQSNCLSVEPLETEYGTKRQINQSTCNKDYSCLKGFCPSFVTVEGGQMRKPAATGVGSDAMPPVPEPDVPAIGQPYGVLVTGVGGTGVVTIGALLGMAAHLESKGVTVLDVTGLAQKGGAVMSHVQIANRPDDIHATRIAMGEANLVIGCDAIVTASDECVSRMQVGRTRVVLNSAPTPTAAFIKNPDWRFPGASTDADVRAAAGDDNVSAVDANRFALALLGDAIYTNPFVLGYAWQRGWLPLTHASLTRAIELNAVQVEKNLAAFEWGRRTAHDPAAVRKLTGAQGRTADSDAASGKIVSLHTPKALDTLIDKRVKYLAAYQNIAYAARYRRLVDEVRAAETAQDAAAANAGQLPLTEAVARNLHKLMAYKDEYEVARLYTDPAFIEKVKANFEGDWKLKFHLAPPALSKKDAHGHLVKKQYGPWVLSAMHVLAKMRFLRGTALDVFGKTDERRTERALIGEYEALVRELVAGLTPGLAADKRALAVELANLPDGIRGYGHVKENNLKGVRAKWTQLLAKWRAPAGDQTRHVA</sequence>
<dbReference type="GO" id="GO:0045333">
    <property type="term" value="P:cellular respiration"/>
    <property type="evidence" value="ECO:0007669"/>
    <property type="project" value="UniProtKB-ARBA"/>
</dbReference>
<feature type="domain" description="4Fe-4S ferredoxin-type" evidence="2">
    <location>
        <begin position="654"/>
        <end position="686"/>
    </location>
</feature>
<dbReference type="OrthoDB" id="9803617at2"/>
<dbReference type="Pfam" id="PF01558">
    <property type="entry name" value="POR"/>
    <property type="match status" value="1"/>
</dbReference>
<dbReference type="Pfam" id="PF02775">
    <property type="entry name" value="TPP_enzyme_C"/>
    <property type="match status" value="1"/>
</dbReference>
<dbReference type="Gene3D" id="3.40.920.10">
    <property type="entry name" value="Pyruvate-ferredoxin oxidoreductase, PFOR, domain III"/>
    <property type="match status" value="1"/>
</dbReference>
<dbReference type="GO" id="GO:0044281">
    <property type="term" value="P:small molecule metabolic process"/>
    <property type="evidence" value="ECO:0007669"/>
    <property type="project" value="UniProtKB-ARBA"/>
</dbReference>
<dbReference type="InterPro" id="IPR019752">
    <property type="entry name" value="Pyrv/ketoisovalerate_OxRed_cat"/>
</dbReference>
<dbReference type="Gene3D" id="3.40.50.970">
    <property type="match status" value="2"/>
</dbReference>
<dbReference type="Proteomes" id="UP000295509">
    <property type="component" value="Unassembled WGS sequence"/>
</dbReference>
<dbReference type="InterPro" id="IPR017896">
    <property type="entry name" value="4Fe4S_Fe-S-bd"/>
</dbReference>
<dbReference type="InterPro" id="IPR011766">
    <property type="entry name" value="TPP_enzyme_TPP-bd"/>
</dbReference>
<evidence type="ECO:0000259" key="2">
    <source>
        <dbReference type="PROSITE" id="PS51379"/>
    </source>
</evidence>
<dbReference type="InterPro" id="IPR046667">
    <property type="entry name" value="DUF6537"/>
</dbReference>
<evidence type="ECO:0000313" key="4">
    <source>
        <dbReference type="Proteomes" id="UP000295509"/>
    </source>
</evidence>
<keyword evidence="4" id="KW-1185">Reference proteome</keyword>
<dbReference type="InterPro" id="IPR051457">
    <property type="entry name" value="2-oxoacid:Fd_oxidoreductase"/>
</dbReference>
<keyword evidence="3" id="KW-0670">Pyruvate</keyword>
<dbReference type="InterPro" id="IPR029061">
    <property type="entry name" value="THDP-binding"/>
</dbReference>
<protein>
    <submittedName>
        <fullName evidence="3">Indolepyruvate ferredoxin oxidoreductase</fullName>
    </submittedName>
</protein>
<evidence type="ECO:0000256" key="1">
    <source>
        <dbReference type="ARBA" id="ARBA00023002"/>
    </source>
</evidence>
<comment type="caution">
    <text evidence="3">The sequence shown here is derived from an EMBL/GenBank/DDBJ whole genome shotgun (WGS) entry which is preliminary data.</text>
</comment>
<dbReference type="RefSeq" id="WP_134191752.1">
    <property type="nucleotide sequence ID" value="NZ_JBHLUW010000056.1"/>
</dbReference>
<keyword evidence="1" id="KW-0560">Oxidoreductase</keyword>
<dbReference type="CDD" id="cd02008">
    <property type="entry name" value="TPP_IOR_alpha"/>
    <property type="match status" value="1"/>
</dbReference>
<dbReference type="InterPro" id="IPR002869">
    <property type="entry name" value="Pyrv_flavodox_OxRed_cen"/>
</dbReference>
<dbReference type="PANTHER" id="PTHR48084:SF3">
    <property type="entry name" value="SUBUNIT OF PYRUVATE:FLAVODOXIN OXIDOREDUCTASE"/>
    <property type="match status" value="1"/>
</dbReference>
<dbReference type="SUPFAM" id="SSF53323">
    <property type="entry name" value="Pyruvate-ferredoxin oxidoreductase, PFOR, domain III"/>
    <property type="match status" value="1"/>
</dbReference>
<dbReference type="AlphaFoldDB" id="A0A4R8LXT9"/>
<dbReference type="CDD" id="cd07034">
    <property type="entry name" value="TPP_PYR_PFOR_IOR-alpha_like"/>
    <property type="match status" value="1"/>
</dbReference>
<dbReference type="NCBIfam" id="NF009588">
    <property type="entry name" value="PRK13029.1"/>
    <property type="match status" value="1"/>
</dbReference>
<dbReference type="Pfam" id="PF20169">
    <property type="entry name" value="DUF6537"/>
    <property type="match status" value="1"/>
</dbReference>
<evidence type="ECO:0000313" key="3">
    <source>
        <dbReference type="EMBL" id="TDY51992.1"/>
    </source>
</evidence>
<dbReference type="GO" id="GO:0030976">
    <property type="term" value="F:thiamine pyrophosphate binding"/>
    <property type="evidence" value="ECO:0007669"/>
    <property type="project" value="InterPro"/>
</dbReference>
<proteinExistence type="predicted"/>
<dbReference type="PROSITE" id="PS51379">
    <property type="entry name" value="4FE4S_FER_2"/>
    <property type="match status" value="1"/>
</dbReference>
<reference evidence="3 4" key="1">
    <citation type="submission" date="2019-03" db="EMBL/GenBank/DDBJ databases">
        <title>Genomic Encyclopedia of Type Strains, Phase III (KMG-III): the genomes of soil and plant-associated and newly described type strains.</title>
        <authorList>
            <person name="Whitman W."/>
        </authorList>
    </citation>
    <scope>NUCLEOTIDE SEQUENCE [LARGE SCALE GENOMIC DNA]</scope>
    <source>
        <strain evidence="3 4">LMG 29544</strain>
    </source>
</reference>